<gene>
    <name evidence="1" type="ordered locus">Turpa_1635</name>
</gene>
<dbReference type="EMBL" id="CP002959">
    <property type="protein sequence ID" value="AFM12283.1"/>
    <property type="molecule type" value="Genomic_DNA"/>
</dbReference>
<dbReference type="InterPro" id="IPR011042">
    <property type="entry name" value="6-blade_b-propeller_TolB-like"/>
</dbReference>
<reference evidence="1 2" key="1">
    <citation type="submission" date="2012-06" db="EMBL/GenBank/DDBJ databases">
        <title>The complete chromosome of genome of Turneriella parva DSM 21527.</title>
        <authorList>
            <consortium name="US DOE Joint Genome Institute (JGI-PGF)"/>
            <person name="Lucas S."/>
            <person name="Han J."/>
            <person name="Lapidus A."/>
            <person name="Bruce D."/>
            <person name="Goodwin L."/>
            <person name="Pitluck S."/>
            <person name="Peters L."/>
            <person name="Kyrpides N."/>
            <person name="Mavromatis K."/>
            <person name="Ivanova N."/>
            <person name="Mikhailova N."/>
            <person name="Chertkov O."/>
            <person name="Detter J.C."/>
            <person name="Tapia R."/>
            <person name="Han C."/>
            <person name="Land M."/>
            <person name="Hauser L."/>
            <person name="Markowitz V."/>
            <person name="Cheng J.-F."/>
            <person name="Hugenholtz P."/>
            <person name="Woyke T."/>
            <person name="Wu D."/>
            <person name="Gronow S."/>
            <person name="Wellnitz S."/>
            <person name="Brambilla E."/>
            <person name="Klenk H.-P."/>
            <person name="Eisen J.A."/>
        </authorList>
    </citation>
    <scope>NUCLEOTIDE SEQUENCE [LARGE SCALE GENOMIC DNA]</scope>
    <source>
        <strain evidence="2">ATCC BAA-1111 / DSM 21527 / NCTC 11395 / H</strain>
    </source>
</reference>
<evidence type="ECO:0000313" key="1">
    <source>
        <dbReference type="EMBL" id="AFM12283.1"/>
    </source>
</evidence>
<dbReference type="PANTHER" id="PTHR13833">
    <property type="match status" value="1"/>
</dbReference>
<dbReference type="PANTHER" id="PTHR13833:SF71">
    <property type="entry name" value="NHL DOMAIN-CONTAINING PROTEIN"/>
    <property type="match status" value="1"/>
</dbReference>
<keyword evidence="2" id="KW-1185">Reference proteome</keyword>
<dbReference type="STRING" id="869212.Turpa_1635"/>
<dbReference type="SUPFAM" id="SSF63825">
    <property type="entry name" value="YWTD domain"/>
    <property type="match status" value="1"/>
</dbReference>
<dbReference type="RefSeq" id="WP_014802794.1">
    <property type="nucleotide sequence ID" value="NC_018020.1"/>
</dbReference>
<dbReference type="Proteomes" id="UP000006048">
    <property type="component" value="Chromosome"/>
</dbReference>
<dbReference type="OrthoDB" id="9774579at2"/>
<dbReference type="HOGENOM" id="CLU_008645_1_1_12"/>
<proteinExistence type="predicted"/>
<protein>
    <submittedName>
        <fullName evidence="1">NHL repeat containing protein</fullName>
    </submittedName>
</protein>
<sequence length="392" mass="39982">MKYALVLLFFILNCSRNDEASAASSNSSGCVPTRQAGRSSNCALTLSLTVDTLAGPSQGTAASGDTDGTGSAARFNAVTGVTTDGQNIYSTDYFGHKIRKTVISSGVVSTLAGPGPGTSLSGDVDGIGEAARFSSMRAITTDGTNLYVADNSNNKIRKIVIASRAVTVLAGPAAGDTTSGDTDGTANDARFNNPQGIVTDGTNLFVADSLNRKVRKIVIASGIVSTLAGPAQGVTGSGDTDGSANTARFGLPGAMTTDGVNLYLCDSSNHKIRKIVIATGEVITLAGPAQGTTTSGDTDGTGNSARFNNPLGITTDGTSLYVADTSNQKIRKIVIATGAVTTVAGPAQGATTSGDTEGVGTSARFFNPHGITTDGYRLFVGEYWNHKIRRIN</sequence>
<dbReference type="KEGG" id="tpx:Turpa_1635"/>
<evidence type="ECO:0000313" key="2">
    <source>
        <dbReference type="Proteomes" id="UP000006048"/>
    </source>
</evidence>
<dbReference type="PATRIC" id="fig|869212.3.peg.1628"/>
<name>I4B4S6_TURPD</name>
<dbReference type="AlphaFoldDB" id="I4B4S6"/>
<accession>I4B4S6</accession>
<dbReference type="Gene3D" id="2.120.10.30">
    <property type="entry name" value="TolB, C-terminal domain"/>
    <property type="match status" value="4"/>
</dbReference>
<organism evidence="1 2">
    <name type="scientific">Turneriella parva (strain ATCC BAA-1111 / DSM 21527 / NCTC 11395 / H)</name>
    <name type="common">Leptospira parva</name>
    <dbReference type="NCBI Taxonomy" id="869212"/>
    <lineage>
        <taxon>Bacteria</taxon>
        <taxon>Pseudomonadati</taxon>
        <taxon>Spirochaetota</taxon>
        <taxon>Spirochaetia</taxon>
        <taxon>Leptospirales</taxon>
        <taxon>Leptospiraceae</taxon>
        <taxon>Turneriella</taxon>
    </lineage>
</organism>